<accession>A0A975GP35</accession>
<protein>
    <submittedName>
        <fullName evidence="2">Uncharacterized protein</fullName>
    </submittedName>
</protein>
<reference evidence="2" key="1">
    <citation type="journal article" date="2021" name="Microb. Physiol.">
        <title>Proteogenomic Insights into the Physiology of Marine, Sulfate-Reducing, Filamentous Desulfonema limicola and Desulfonema magnum.</title>
        <authorList>
            <person name="Schnaars V."/>
            <person name="Wohlbrand L."/>
            <person name="Scheve S."/>
            <person name="Hinrichs C."/>
            <person name="Reinhardt R."/>
            <person name="Rabus R."/>
        </authorList>
    </citation>
    <scope>NUCLEOTIDE SEQUENCE</scope>
    <source>
        <strain evidence="2">4be13</strain>
    </source>
</reference>
<keyword evidence="3" id="KW-1185">Reference proteome</keyword>
<evidence type="ECO:0000313" key="3">
    <source>
        <dbReference type="Proteomes" id="UP000663722"/>
    </source>
</evidence>
<dbReference type="AlphaFoldDB" id="A0A975GP35"/>
<gene>
    <name evidence="2" type="ORF">dnm_044680</name>
</gene>
<keyword evidence="1" id="KW-1133">Transmembrane helix</keyword>
<dbReference type="EMBL" id="CP061800">
    <property type="protein sequence ID" value="QTA88422.1"/>
    <property type="molecule type" value="Genomic_DNA"/>
</dbReference>
<keyword evidence="1" id="KW-0472">Membrane</keyword>
<dbReference type="Proteomes" id="UP000663722">
    <property type="component" value="Chromosome"/>
</dbReference>
<keyword evidence="1" id="KW-0812">Transmembrane</keyword>
<name>A0A975GP35_9BACT</name>
<organism evidence="2 3">
    <name type="scientific">Desulfonema magnum</name>
    <dbReference type="NCBI Taxonomy" id="45655"/>
    <lineage>
        <taxon>Bacteria</taxon>
        <taxon>Pseudomonadati</taxon>
        <taxon>Thermodesulfobacteriota</taxon>
        <taxon>Desulfobacteria</taxon>
        <taxon>Desulfobacterales</taxon>
        <taxon>Desulfococcaceae</taxon>
        <taxon>Desulfonema</taxon>
    </lineage>
</organism>
<evidence type="ECO:0000256" key="1">
    <source>
        <dbReference type="SAM" id="Phobius"/>
    </source>
</evidence>
<sequence>MSEKQFEKLFYISAIRQHLFACVIDTYLIVILFTKIVPRLMEK</sequence>
<evidence type="ECO:0000313" key="2">
    <source>
        <dbReference type="EMBL" id="QTA88422.1"/>
    </source>
</evidence>
<proteinExistence type="predicted"/>
<dbReference type="KEGG" id="dmm:dnm_044680"/>
<feature type="transmembrane region" description="Helical" evidence="1">
    <location>
        <begin position="18"/>
        <end position="37"/>
    </location>
</feature>